<dbReference type="SUPFAM" id="SSF53098">
    <property type="entry name" value="Ribonuclease H-like"/>
    <property type="match status" value="1"/>
</dbReference>
<dbReference type="PROSITE" id="PS50994">
    <property type="entry name" value="INTEGRASE"/>
    <property type="match status" value="1"/>
</dbReference>
<name>A0A2G8JVN6_STIJA</name>
<comment type="caution">
    <text evidence="2">The sequence shown here is derived from an EMBL/GenBank/DDBJ whole genome shotgun (WGS) entry which is preliminary data.</text>
</comment>
<reference evidence="2 3" key="1">
    <citation type="journal article" date="2017" name="PLoS Biol.">
        <title>The sea cucumber genome provides insights into morphological evolution and visceral regeneration.</title>
        <authorList>
            <person name="Zhang X."/>
            <person name="Sun L."/>
            <person name="Yuan J."/>
            <person name="Sun Y."/>
            <person name="Gao Y."/>
            <person name="Zhang L."/>
            <person name="Li S."/>
            <person name="Dai H."/>
            <person name="Hamel J.F."/>
            <person name="Liu C."/>
            <person name="Yu Y."/>
            <person name="Liu S."/>
            <person name="Lin W."/>
            <person name="Guo K."/>
            <person name="Jin S."/>
            <person name="Xu P."/>
            <person name="Storey K.B."/>
            <person name="Huan P."/>
            <person name="Zhang T."/>
            <person name="Zhou Y."/>
            <person name="Zhang J."/>
            <person name="Lin C."/>
            <person name="Li X."/>
            <person name="Xing L."/>
            <person name="Huo D."/>
            <person name="Sun M."/>
            <person name="Wang L."/>
            <person name="Mercier A."/>
            <person name="Li F."/>
            <person name="Yang H."/>
            <person name="Xiang J."/>
        </authorList>
    </citation>
    <scope>NUCLEOTIDE SEQUENCE [LARGE SCALE GENOMIC DNA]</scope>
    <source>
        <strain evidence="2">Shaxun</strain>
        <tissue evidence="2">Muscle</tissue>
    </source>
</reference>
<dbReference type="Proteomes" id="UP000230750">
    <property type="component" value="Unassembled WGS sequence"/>
</dbReference>
<sequence>MRRMLRVVDDCVRLSSSDNVPNETLDYCILRLEALERSVQRARGTVVDDRTYDDLNELLKGLIEEFHKGKHDNIAEYSAIGDDQIDNFVRQEISSNHRIGPNAVRARLFSHQHRIQRWRGRESMLRVDPGGAALRTAPSMQRKTYSVAGPNSLWHIDGNHTLVRWKMVIHGGIDGFSRLIVFLHASNNNRKETVFEHFVTATTLCGIPSRIRVDHGGGNNDICDAMELLRGPNRGSAIRGRSVHNQRIERNWVLHLWNGATHIFYDLFHFMEQSHHLDVDNHTHMWALHYIFLPRLNAELKGFVDQWNNHGLRTEGHQTPMQLFVGHALELSNARLTAMEDIFRSTDTQAVLFDGEEWDDQGIVAVDELWCPLEEEAVQRLRESINPLSENDQLGISS</sequence>
<gene>
    <name evidence="2" type="ORF">BSL78_23334</name>
</gene>
<dbReference type="Gene3D" id="3.30.420.10">
    <property type="entry name" value="Ribonuclease H-like superfamily/Ribonuclease H"/>
    <property type="match status" value="1"/>
</dbReference>
<dbReference type="InterPro" id="IPR036397">
    <property type="entry name" value="RNaseH_sf"/>
</dbReference>
<dbReference type="EMBL" id="MRZV01001196">
    <property type="protein sequence ID" value="PIK39826.1"/>
    <property type="molecule type" value="Genomic_DNA"/>
</dbReference>
<evidence type="ECO:0000313" key="3">
    <source>
        <dbReference type="Proteomes" id="UP000230750"/>
    </source>
</evidence>
<proteinExistence type="predicted"/>
<evidence type="ECO:0000313" key="2">
    <source>
        <dbReference type="EMBL" id="PIK39826.1"/>
    </source>
</evidence>
<keyword evidence="3" id="KW-1185">Reference proteome</keyword>
<dbReference type="InterPro" id="IPR001584">
    <property type="entry name" value="Integrase_cat-core"/>
</dbReference>
<protein>
    <recommendedName>
        <fullName evidence="1">Integrase catalytic domain-containing protein</fullName>
    </recommendedName>
</protein>
<evidence type="ECO:0000259" key="1">
    <source>
        <dbReference type="PROSITE" id="PS50994"/>
    </source>
</evidence>
<dbReference type="OrthoDB" id="2686689at2759"/>
<dbReference type="PANTHER" id="PTHR46791:SF5">
    <property type="entry name" value="CLR5 DOMAIN-CONTAINING PROTEIN-RELATED"/>
    <property type="match status" value="1"/>
</dbReference>
<dbReference type="STRING" id="307972.A0A2G8JVN6"/>
<dbReference type="AlphaFoldDB" id="A0A2G8JVN6"/>
<accession>A0A2G8JVN6</accession>
<dbReference type="InterPro" id="IPR058913">
    <property type="entry name" value="Integrase_dom_put"/>
</dbReference>
<dbReference type="Pfam" id="PF24764">
    <property type="entry name" value="rva_4"/>
    <property type="match status" value="1"/>
</dbReference>
<dbReference type="InterPro" id="IPR012337">
    <property type="entry name" value="RNaseH-like_sf"/>
</dbReference>
<feature type="domain" description="Integrase catalytic" evidence="1">
    <location>
        <begin position="146"/>
        <end position="216"/>
    </location>
</feature>
<organism evidence="2 3">
    <name type="scientific">Stichopus japonicus</name>
    <name type="common">Sea cucumber</name>
    <dbReference type="NCBI Taxonomy" id="307972"/>
    <lineage>
        <taxon>Eukaryota</taxon>
        <taxon>Metazoa</taxon>
        <taxon>Echinodermata</taxon>
        <taxon>Eleutherozoa</taxon>
        <taxon>Echinozoa</taxon>
        <taxon>Holothuroidea</taxon>
        <taxon>Aspidochirotacea</taxon>
        <taxon>Aspidochirotida</taxon>
        <taxon>Stichopodidae</taxon>
        <taxon>Apostichopus</taxon>
    </lineage>
</organism>
<dbReference type="PANTHER" id="PTHR46791">
    <property type="entry name" value="EXPRESSED PROTEIN"/>
    <property type="match status" value="1"/>
</dbReference>
<dbReference type="GO" id="GO:0015074">
    <property type="term" value="P:DNA integration"/>
    <property type="evidence" value="ECO:0007669"/>
    <property type="project" value="InterPro"/>
</dbReference>
<dbReference type="GO" id="GO:0003676">
    <property type="term" value="F:nucleic acid binding"/>
    <property type="evidence" value="ECO:0007669"/>
    <property type="project" value="InterPro"/>
</dbReference>